<feature type="compositionally biased region" description="Basic and acidic residues" evidence="1">
    <location>
        <begin position="124"/>
        <end position="137"/>
    </location>
</feature>
<protein>
    <submittedName>
        <fullName evidence="2">Uncharacterized protein</fullName>
    </submittedName>
</protein>
<evidence type="ECO:0000313" key="3">
    <source>
        <dbReference type="Proteomes" id="UP001565368"/>
    </source>
</evidence>
<proteinExistence type="predicted"/>
<dbReference type="EMBL" id="JBBXJM010000007">
    <property type="protein sequence ID" value="KAL1404881.1"/>
    <property type="molecule type" value="Genomic_DNA"/>
</dbReference>
<gene>
    <name evidence="2" type="ORF">Q8F55_008492</name>
</gene>
<feature type="region of interest" description="Disordered" evidence="1">
    <location>
        <begin position="119"/>
        <end position="192"/>
    </location>
</feature>
<organism evidence="2 3">
    <name type="scientific">Vanrija albida</name>
    <dbReference type="NCBI Taxonomy" id="181172"/>
    <lineage>
        <taxon>Eukaryota</taxon>
        <taxon>Fungi</taxon>
        <taxon>Dikarya</taxon>
        <taxon>Basidiomycota</taxon>
        <taxon>Agaricomycotina</taxon>
        <taxon>Tremellomycetes</taxon>
        <taxon>Trichosporonales</taxon>
        <taxon>Trichosporonaceae</taxon>
        <taxon>Vanrija</taxon>
    </lineage>
</organism>
<feature type="compositionally biased region" description="Low complexity" evidence="1">
    <location>
        <begin position="164"/>
        <end position="177"/>
    </location>
</feature>
<keyword evidence="3" id="KW-1185">Reference proteome</keyword>
<name>A0ABR3PRC1_9TREE</name>
<sequence length="415" mass="44244">MFSNSTFAVIKGYASVFRKVEGLPEDDQQRIVSENTILFSCAQGRVKYASLGDAEGTKVPVTTKGSKAFIEVMSVFDTADMFLPTQDGPAHDIPVVHFVFTHRQTPVQLLPNGLIMFTNPTSSDEVRRRTKAAEKGTDGGGAVGNMSSLTDDKAEHSAATGGTDPSVVHPVAPVHPDVAPEHGATTPSHAAAPGEEPAGAIFGPEIEGEAGLDILGLLVILMDRTSKNNPATGSRSKWLPSRGFLRSLSEGLGLRLSLPATRPTLTLWQLEDIIDRAGHRRGKWIVGMVIDAIGQKLDLLFEQTVRATEDQHFKHVKDSLLPAIIAELEPIADRLTPKKPDDANDAKVKYCTVEVEDELCKSVEVLRGITKKMSRELEDNDGGSGSGDRDNDDGQNGADGDGDDQGGSGTSGTAA</sequence>
<dbReference type="RefSeq" id="XP_069204825.1">
    <property type="nucleotide sequence ID" value="XM_069356888.1"/>
</dbReference>
<dbReference type="GeneID" id="95989535"/>
<accession>A0ABR3PRC1</accession>
<dbReference type="Proteomes" id="UP001565368">
    <property type="component" value="Unassembled WGS sequence"/>
</dbReference>
<comment type="caution">
    <text evidence="2">The sequence shown here is derived from an EMBL/GenBank/DDBJ whole genome shotgun (WGS) entry which is preliminary data.</text>
</comment>
<evidence type="ECO:0000313" key="2">
    <source>
        <dbReference type="EMBL" id="KAL1404881.1"/>
    </source>
</evidence>
<reference evidence="2 3" key="1">
    <citation type="submission" date="2023-08" db="EMBL/GenBank/DDBJ databases">
        <title>Annotated Genome Sequence of Vanrija albida AlHP1.</title>
        <authorList>
            <person name="Herzog R."/>
        </authorList>
    </citation>
    <scope>NUCLEOTIDE SEQUENCE [LARGE SCALE GENOMIC DNA]</scope>
    <source>
        <strain evidence="2 3">AlHP1</strain>
    </source>
</reference>
<feature type="region of interest" description="Disordered" evidence="1">
    <location>
        <begin position="371"/>
        <end position="415"/>
    </location>
</feature>
<evidence type="ECO:0000256" key="1">
    <source>
        <dbReference type="SAM" id="MobiDB-lite"/>
    </source>
</evidence>
<feature type="compositionally biased region" description="Gly residues" evidence="1">
    <location>
        <begin position="405"/>
        <end position="415"/>
    </location>
</feature>